<keyword evidence="3" id="KW-0547">Nucleotide-binding</keyword>
<keyword evidence="1" id="KW-0808">Transferase</keyword>
<dbReference type="Gene3D" id="3.30.565.10">
    <property type="entry name" value="Histidine kinase-like ATPase, C-terminal domain"/>
    <property type="match status" value="1"/>
</dbReference>
<comment type="caution">
    <text evidence="3">The sequence shown here is derived from an EMBL/GenBank/DDBJ whole genome shotgun (WGS) entry which is preliminary data.</text>
</comment>
<sequence>MFLSPSRRGARLARRLVLGRLVAWGFPRTAPVVEAAVAVTAELAAIAIGHGRTPGRDFRLTLTLHPAADRVRVAVCDTRPDRLPPHPGMLGAPAADAEGGRGLLLVEALATAEGWTADDPVVKTVWAELRVGGTPTRAG</sequence>
<keyword evidence="1" id="KW-0418">Kinase</keyword>
<keyword evidence="3" id="KW-0067">ATP-binding</keyword>
<accession>A0ABV1UUW4</accession>
<name>A0ABV1UUW4_9ACTN</name>
<dbReference type="EMBL" id="JBEPBX010000008">
    <property type="protein sequence ID" value="MER6614051.1"/>
    <property type="molecule type" value="Genomic_DNA"/>
</dbReference>
<keyword evidence="4" id="KW-1185">Reference proteome</keyword>
<protein>
    <submittedName>
        <fullName evidence="3">ATP-binding protein</fullName>
    </submittedName>
</protein>
<dbReference type="GO" id="GO:0005524">
    <property type="term" value="F:ATP binding"/>
    <property type="evidence" value="ECO:0007669"/>
    <property type="project" value="UniProtKB-KW"/>
</dbReference>
<keyword evidence="1" id="KW-0723">Serine/threonine-protein kinase</keyword>
<evidence type="ECO:0000313" key="4">
    <source>
        <dbReference type="Proteomes" id="UP001445472"/>
    </source>
</evidence>
<dbReference type="CDD" id="cd16936">
    <property type="entry name" value="HATPase_RsbW-like"/>
    <property type="match status" value="1"/>
</dbReference>
<evidence type="ECO:0000313" key="3">
    <source>
        <dbReference type="EMBL" id="MER6614051.1"/>
    </source>
</evidence>
<reference evidence="3 4" key="1">
    <citation type="submission" date="2024-06" db="EMBL/GenBank/DDBJ databases">
        <title>The Natural Products Discovery Center: Release of the First 8490 Sequenced Strains for Exploring Actinobacteria Biosynthetic Diversity.</title>
        <authorList>
            <person name="Kalkreuter E."/>
            <person name="Kautsar S.A."/>
            <person name="Yang D."/>
            <person name="Bader C.D."/>
            <person name="Teijaro C.N."/>
            <person name="Fluegel L."/>
            <person name="Davis C.M."/>
            <person name="Simpson J.R."/>
            <person name="Lauterbach L."/>
            <person name="Steele A.D."/>
            <person name="Gui C."/>
            <person name="Meng S."/>
            <person name="Li G."/>
            <person name="Viehrig K."/>
            <person name="Ye F."/>
            <person name="Su P."/>
            <person name="Kiefer A.F."/>
            <person name="Nichols A."/>
            <person name="Cepeda A.J."/>
            <person name="Yan W."/>
            <person name="Fan B."/>
            <person name="Jiang Y."/>
            <person name="Adhikari A."/>
            <person name="Zheng C.-J."/>
            <person name="Schuster L."/>
            <person name="Cowan T.M."/>
            <person name="Smanski M.J."/>
            <person name="Chevrette M.G."/>
            <person name="De Carvalho L.P.S."/>
            <person name="Shen B."/>
        </authorList>
    </citation>
    <scope>NUCLEOTIDE SEQUENCE [LARGE SCALE GENOMIC DNA]</scope>
    <source>
        <strain evidence="3 4">NPDC000837</strain>
    </source>
</reference>
<dbReference type="PANTHER" id="PTHR35526">
    <property type="entry name" value="ANTI-SIGMA-F FACTOR RSBW-RELATED"/>
    <property type="match status" value="1"/>
</dbReference>
<dbReference type="Proteomes" id="UP001445472">
    <property type="component" value="Unassembled WGS sequence"/>
</dbReference>
<dbReference type="PANTHER" id="PTHR35526:SF3">
    <property type="entry name" value="ANTI-SIGMA-F FACTOR RSBW"/>
    <property type="match status" value="1"/>
</dbReference>
<feature type="domain" description="Histidine kinase/HSP90-like ATPase" evidence="2">
    <location>
        <begin position="34"/>
        <end position="112"/>
    </location>
</feature>
<gene>
    <name evidence="3" type="ORF">ABT276_11845</name>
</gene>
<dbReference type="InterPro" id="IPR050267">
    <property type="entry name" value="Anti-sigma-factor_SerPK"/>
</dbReference>
<proteinExistence type="predicted"/>
<dbReference type="InterPro" id="IPR036890">
    <property type="entry name" value="HATPase_C_sf"/>
</dbReference>
<dbReference type="Pfam" id="PF13581">
    <property type="entry name" value="HATPase_c_2"/>
    <property type="match status" value="1"/>
</dbReference>
<evidence type="ECO:0000259" key="2">
    <source>
        <dbReference type="Pfam" id="PF13581"/>
    </source>
</evidence>
<evidence type="ECO:0000256" key="1">
    <source>
        <dbReference type="ARBA" id="ARBA00022527"/>
    </source>
</evidence>
<organism evidence="3 4">
    <name type="scientific">Streptomyces xantholiticus</name>
    <dbReference type="NCBI Taxonomy" id="68285"/>
    <lineage>
        <taxon>Bacteria</taxon>
        <taxon>Bacillati</taxon>
        <taxon>Actinomycetota</taxon>
        <taxon>Actinomycetes</taxon>
        <taxon>Kitasatosporales</taxon>
        <taxon>Streptomycetaceae</taxon>
        <taxon>Streptomyces</taxon>
    </lineage>
</organism>
<dbReference type="RefSeq" id="WP_351975975.1">
    <property type="nucleotide sequence ID" value="NZ_JBEPBX010000008.1"/>
</dbReference>
<dbReference type="InterPro" id="IPR003594">
    <property type="entry name" value="HATPase_dom"/>
</dbReference>